<protein>
    <recommendedName>
        <fullName evidence="5">Transcriptional regulator</fullName>
    </recommendedName>
</protein>
<evidence type="ECO:0000259" key="2">
    <source>
        <dbReference type="Pfam" id="PF13556"/>
    </source>
</evidence>
<dbReference type="InterPro" id="IPR042070">
    <property type="entry name" value="PucR_C-HTH_sf"/>
</dbReference>
<comment type="caution">
    <text evidence="3">The sequence shown here is derived from an EMBL/GenBank/DDBJ whole genome shotgun (WGS) entry which is preliminary data.</text>
</comment>
<dbReference type="InterPro" id="IPR051448">
    <property type="entry name" value="CdaR-like_regulators"/>
</dbReference>
<dbReference type="InterPro" id="IPR008599">
    <property type="entry name" value="Diacid_rec"/>
</dbReference>
<dbReference type="InterPro" id="IPR025736">
    <property type="entry name" value="PucR_C-HTH_dom"/>
</dbReference>
<dbReference type="Proteomes" id="UP000308230">
    <property type="component" value="Unassembled WGS sequence"/>
</dbReference>
<accession>A0A5R9F846</accession>
<proteinExistence type="predicted"/>
<evidence type="ECO:0000313" key="4">
    <source>
        <dbReference type="Proteomes" id="UP000308230"/>
    </source>
</evidence>
<organism evidence="3 4">
    <name type="scientific">Exobacillus caeni</name>
    <dbReference type="NCBI Taxonomy" id="2574798"/>
    <lineage>
        <taxon>Bacteria</taxon>
        <taxon>Bacillati</taxon>
        <taxon>Bacillota</taxon>
        <taxon>Bacilli</taxon>
        <taxon>Bacillales</taxon>
        <taxon>Guptibacillaceae</taxon>
        <taxon>Exobacillus</taxon>
    </lineage>
</organism>
<keyword evidence="4" id="KW-1185">Reference proteome</keyword>
<feature type="domain" description="PucR C-terminal helix-turn-helix" evidence="2">
    <location>
        <begin position="300"/>
        <end position="355"/>
    </location>
</feature>
<dbReference type="OrthoDB" id="9792148at2"/>
<evidence type="ECO:0000259" key="1">
    <source>
        <dbReference type="Pfam" id="PF05651"/>
    </source>
</evidence>
<reference evidence="3 4" key="1">
    <citation type="submission" date="2019-04" db="EMBL/GenBank/DDBJ databases">
        <title>Bacillus caeni sp. nov., a bacterium isolated from mangrove sediment.</title>
        <authorList>
            <person name="Huang H."/>
            <person name="Mo K."/>
            <person name="Hu Y."/>
        </authorList>
    </citation>
    <scope>NUCLEOTIDE SEQUENCE [LARGE SCALE GENOMIC DNA]</scope>
    <source>
        <strain evidence="3 4">HB172195</strain>
    </source>
</reference>
<sequence length="369" mass="42158">MLTRQIANVIVKETSIRLNRNVNIMNDKGVIIASRDASRIDHIHEGAVEVLRTGETLKISPTDDGKWRGSQPGLNLPISFQNRIVGVIGITGNPDEMEDLGGLVRMTTELMIKQEYIASQMEWKQRTKEMIIEELLKPSPSYEAINRGLSLIELTLNPPFLTLIIQMKERAIPNHTLIQKIEQIIGQGNGIVGFININRLFVMLNGLTESQTIKRVERIYYELKKIKLTFQLSFSTPFDSIEECNQSYKDCDLAFEISNSSQEIISFADIEAKALIYQISHPGAKRFSQRIMNDSLSSYVDTLEAFFENNLNIQQTSDALFIHRNTLIYRLNKVKEETGYDPRYFKDALTLRIAIWISKKKAGKTNYYG</sequence>
<dbReference type="PANTHER" id="PTHR33744">
    <property type="entry name" value="CARBOHYDRATE DIACID REGULATOR"/>
    <property type="match status" value="1"/>
</dbReference>
<dbReference type="EMBL" id="SWLG01000003">
    <property type="protein sequence ID" value="TLS38420.1"/>
    <property type="molecule type" value="Genomic_DNA"/>
</dbReference>
<evidence type="ECO:0000313" key="3">
    <source>
        <dbReference type="EMBL" id="TLS38420.1"/>
    </source>
</evidence>
<dbReference type="AlphaFoldDB" id="A0A5R9F846"/>
<feature type="domain" description="Putative sugar diacid recognition" evidence="1">
    <location>
        <begin position="2"/>
        <end position="135"/>
    </location>
</feature>
<gene>
    <name evidence="3" type="ORF">FCL54_04580</name>
</gene>
<dbReference type="Gene3D" id="1.10.10.2840">
    <property type="entry name" value="PucR C-terminal helix-turn-helix domain"/>
    <property type="match status" value="1"/>
</dbReference>
<dbReference type="Pfam" id="PF05651">
    <property type="entry name" value="Diacid_rec"/>
    <property type="match status" value="1"/>
</dbReference>
<dbReference type="RefSeq" id="WP_138123683.1">
    <property type="nucleotide sequence ID" value="NZ_SWLG01000003.1"/>
</dbReference>
<evidence type="ECO:0008006" key="5">
    <source>
        <dbReference type="Google" id="ProtNLM"/>
    </source>
</evidence>
<dbReference type="PANTHER" id="PTHR33744:SF15">
    <property type="entry name" value="CARBOHYDRATE DIACID REGULATOR"/>
    <property type="match status" value="1"/>
</dbReference>
<dbReference type="Pfam" id="PF13556">
    <property type="entry name" value="HTH_30"/>
    <property type="match status" value="1"/>
</dbReference>
<name>A0A5R9F846_9BACL</name>